<dbReference type="EMBL" id="LDAU01000093">
    <property type="protein sequence ID" value="KRX06674.1"/>
    <property type="molecule type" value="Genomic_DNA"/>
</dbReference>
<dbReference type="GO" id="GO:0008081">
    <property type="term" value="F:phosphoric diester hydrolase activity"/>
    <property type="evidence" value="ECO:0007669"/>
    <property type="project" value="InterPro"/>
</dbReference>
<accession>A0A0V0QWR1</accession>
<dbReference type="PANTHER" id="PTHR33427:SF1">
    <property type="entry name" value="F6A14.21 PROTEIN"/>
    <property type="match status" value="1"/>
</dbReference>
<dbReference type="InterPro" id="IPR017946">
    <property type="entry name" value="PLC-like_Pdiesterase_TIM-brl"/>
</dbReference>
<dbReference type="CDD" id="cd00085">
    <property type="entry name" value="HNHc"/>
    <property type="match status" value="1"/>
</dbReference>
<dbReference type="GO" id="GO:0003676">
    <property type="term" value="F:nucleic acid binding"/>
    <property type="evidence" value="ECO:0007669"/>
    <property type="project" value="InterPro"/>
</dbReference>
<dbReference type="Pfam" id="PF01844">
    <property type="entry name" value="HNH"/>
    <property type="match status" value="1"/>
</dbReference>
<organism evidence="2 3">
    <name type="scientific">Pseudocohnilembus persalinus</name>
    <name type="common">Ciliate</name>
    <dbReference type="NCBI Taxonomy" id="266149"/>
    <lineage>
        <taxon>Eukaryota</taxon>
        <taxon>Sar</taxon>
        <taxon>Alveolata</taxon>
        <taxon>Ciliophora</taxon>
        <taxon>Intramacronucleata</taxon>
        <taxon>Oligohymenophorea</taxon>
        <taxon>Scuticociliatia</taxon>
        <taxon>Philasterida</taxon>
        <taxon>Pseudocohnilembidae</taxon>
        <taxon>Pseudocohnilembus</taxon>
    </lineage>
</organism>
<dbReference type="InterPro" id="IPR002711">
    <property type="entry name" value="HNH"/>
</dbReference>
<dbReference type="PANTHER" id="PTHR33427">
    <property type="entry name" value="HNH ENDONUCLEASE"/>
    <property type="match status" value="1"/>
</dbReference>
<dbReference type="GO" id="GO:0008270">
    <property type="term" value="F:zinc ion binding"/>
    <property type="evidence" value="ECO:0007669"/>
    <property type="project" value="InterPro"/>
</dbReference>
<protein>
    <submittedName>
        <fullName evidence="2">PLC-like phosphodiesterase, TIM beta/alpha-barrel domain</fullName>
    </submittedName>
</protein>
<dbReference type="AlphaFoldDB" id="A0A0V0QWR1"/>
<evidence type="ECO:0000313" key="3">
    <source>
        <dbReference type="Proteomes" id="UP000054937"/>
    </source>
</evidence>
<dbReference type="InterPro" id="IPR003615">
    <property type="entry name" value="HNH_nuc"/>
</dbReference>
<dbReference type="Proteomes" id="UP000054937">
    <property type="component" value="Unassembled WGS sequence"/>
</dbReference>
<gene>
    <name evidence="2" type="ORF">PPERSA_07908</name>
</gene>
<dbReference type="InParanoid" id="A0A0V0QWR1"/>
<feature type="domain" description="HNH" evidence="1">
    <location>
        <begin position="149"/>
        <end position="183"/>
    </location>
</feature>
<proteinExistence type="predicted"/>
<dbReference type="GO" id="GO:0006629">
    <property type="term" value="P:lipid metabolic process"/>
    <property type="evidence" value="ECO:0007669"/>
    <property type="project" value="InterPro"/>
</dbReference>
<evidence type="ECO:0000259" key="1">
    <source>
        <dbReference type="Pfam" id="PF01844"/>
    </source>
</evidence>
<dbReference type="OrthoDB" id="1883054at2759"/>
<evidence type="ECO:0000313" key="2">
    <source>
        <dbReference type="EMBL" id="KRX06674.1"/>
    </source>
</evidence>
<dbReference type="Gene3D" id="3.20.20.190">
    <property type="entry name" value="Phosphatidylinositol (PI) phosphodiesterase"/>
    <property type="match status" value="1"/>
</dbReference>
<dbReference type="Gene3D" id="1.10.30.50">
    <property type="match status" value="1"/>
</dbReference>
<dbReference type="SUPFAM" id="SSF51695">
    <property type="entry name" value="PLC-like phosphodiesterases"/>
    <property type="match status" value="1"/>
</dbReference>
<reference evidence="2 3" key="1">
    <citation type="journal article" date="2015" name="Sci. Rep.">
        <title>Genome of the facultative scuticociliatosis pathogen Pseudocohnilembus persalinus provides insight into its virulence through horizontal gene transfer.</title>
        <authorList>
            <person name="Xiong J."/>
            <person name="Wang G."/>
            <person name="Cheng J."/>
            <person name="Tian M."/>
            <person name="Pan X."/>
            <person name="Warren A."/>
            <person name="Jiang C."/>
            <person name="Yuan D."/>
            <person name="Miao W."/>
        </authorList>
    </citation>
    <scope>NUCLEOTIDE SEQUENCE [LARGE SCALE GENOMIC DNA]</scope>
    <source>
        <strain evidence="2">36N120E</strain>
    </source>
</reference>
<name>A0A0V0QWR1_PSEPJ</name>
<keyword evidence="3" id="KW-1185">Reference proteome</keyword>
<comment type="caution">
    <text evidence="2">The sequence shown here is derived from an EMBL/GenBank/DDBJ whole genome shotgun (WGS) entry which is preliminary data.</text>
</comment>
<sequence length="249" mass="29050">MHFKKEQIDIQSKINMNIKKKPFSSILTMGNSHVSQQHSKYISSEKQPRIYQQKWMENLDENQYISSFSIPGTHQSLSLHGEKFICTAKAQCQSWTLINQLNAGLSIDYNEYDQSDVEDVINEQSTKKTQKMKELRIFTHKMKEQWPLCHEYDHITPFSKGGETTVENCQILQTQVNRQKGNKDMTRSEMKLLSKKHTFTGEFIQKIIFQLLIIHAQYHIILVSQLDIIEAAVYGDIKQNNEQSINPIK</sequence>
<dbReference type="GO" id="GO:0004519">
    <property type="term" value="F:endonuclease activity"/>
    <property type="evidence" value="ECO:0007669"/>
    <property type="project" value="InterPro"/>
</dbReference>